<dbReference type="OrthoDB" id="5288100at2"/>
<dbReference type="STRING" id="561365.SAMN05660866_03636"/>
<proteinExistence type="predicted"/>
<organism evidence="1 2">
    <name type="scientific">Maribacter arcticus</name>
    <dbReference type="NCBI Taxonomy" id="561365"/>
    <lineage>
        <taxon>Bacteria</taxon>
        <taxon>Pseudomonadati</taxon>
        <taxon>Bacteroidota</taxon>
        <taxon>Flavobacteriia</taxon>
        <taxon>Flavobacteriales</taxon>
        <taxon>Flavobacteriaceae</taxon>
        <taxon>Maribacter</taxon>
    </lineage>
</organism>
<dbReference type="RefSeq" id="WP_079514504.1">
    <property type="nucleotide sequence ID" value="NZ_FUYL01000014.1"/>
</dbReference>
<keyword evidence="1" id="KW-0456">Lyase</keyword>
<keyword evidence="2" id="KW-1185">Reference proteome</keyword>
<dbReference type="InterPro" id="IPR036134">
    <property type="entry name" value="Crypto/Photolyase_FAD-like_sf"/>
</dbReference>
<dbReference type="Proteomes" id="UP000190339">
    <property type="component" value="Unassembled WGS sequence"/>
</dbReference>
<dbReference type="PANTHER" id="PTHR38657">
    <property type="entry name" value="SLR1343 PROTEIN"/>
    <property type="match status" value="1"/>
</dbReference>
<dbReference type="InterPro" id="IPR052551">
    <property type="entry name" value="UV-DNA_repair_photolyase"/>
</dbReference>
<dbReference type="InterPro" id="IPR014729">
    <property type="entry name" value="Rossmann-like_a/b/a_fold"/>
</dbReference>
<dbReference type="Gene3D" id="1.25.40.80">
    <property type="match status" value="1"/>
</dbReference>
<dbReference type="InterPro" id="IPR007357">
    <property type="entry name" value="PhrB-like"/>
</dbReference>
<dbReference type="GO" id="GO:0016829">
    <property type="term" value="F:lyase activity"/>
    <property type="evidence" value="ECO:0007669"/>
    <property type="project" value="UniProtKB-KW"/>
</dbReference>
<dbReference type="Gene3D" id="3.40.50.620">
    <property type="entry name" value="HUPs"/>
    <property type="match status" value="1"/>
</dbReference>
<protein>
    <submittedName>
        <fullName evidence="1">Deoxyribodipyrimidine photolyase-related protein</fullName>
    </submittedName>
</protein>
<reference evidence="2" key="1">
    <citation type="submission" date="2017-02" db="EMBL/GenBank/DDBJ databases">
        <authorList>
            <person name="Varghese N."/>
            <person name="Submissions S."/>
        </authorList>
    </citation>
    <scope>NUCLEOTIDE SEQUENCE [LARGE SCALE GENOMIC DNA]</scope>
    <source>
        <strain evidence="2">DSM 23546</strain>
    </source>
</reference>
<evidence type="ECO:0000313" key="1">
    <source>
        <dbReference type="EMBL" id="SKB86247.1"/>
    </source>
</evidence>
<dbReference type="AlphaFoldDB" id="A0A1T5EQM6"/>
<name>A0A1T5EQM6_9FLAO</name>
<dbReference type="Gene3D" id="1.10.10.1710">
    <property type="entry name" value="Deoxyribodipyrimidine photolyase-related"/>
    <property type="match status" value="1"/>
</dbReference>
<accession>A0A1T5EQM6</accession>
<dbReference type="SUPFAM" id="SSF48173">
    <property type="entry name" value="Cryptochrome/photolyase FAD-binding domain"/>
    <property type="match status" value="1"/>
</dbReference>
<dbReference type="Pfam" id="PF04244">
    <property type="entry name" value="DPRP"/>
    <property type="match status" value="1"/>
</dbReference>
<sequence length="510" mass="60458">MKTIRLILGDQLNQNHSWFNTIDNDVVYLMAEMRQETDYVKHHIQKVVAFFLAMRNFKKDLSHQGHHFIYLELNDPNNLQDLEKVISQCTIENNAEKFEYQLPDEYRLDQQLLQICESLEIESSCVDTEHFYTTRFELKDFYKGKKQMVMENFYRMMRKKHQIMMINNHPEGGKWNFDQNNRKKWTGQPAIPSEKKFNQDVLEIIQEVKKANVETFGNIEPESFNWPTSRTECLSNLNYFCKELLHHFGDYQDAMHENEKFLFHSRLSFAMNAKILSPKEVIDSVLNHFYEHAKEIDISQVEGFVRQILGWREYMRGIYWKEMPKYKQLNALNNTNKLPDFFWTGKTKMNCLKHAIGQSLDTAYAHHIQRLMVIGNFALLTQIDPNEVDKWYLGVYIDAIEWVEITNTRGMSQFADGGIVATKPYVSSANYINKMSNYCGNCHYSHTKKIGSNACPFNALYWNFLETKKEHFKNNHRMTMMLSLLDRMDSGKLEELQERGTYIIEHMDDF</sequence>
<evidence type="ECO:0000313" key="2">
    <source>
        <dbReference type="Proteomes" id="UP000190339"/>
    </source>
</evidence>
<dbReference type="Gene3D" id="1.10.579.10">
    <property type="entry name" value="DNA Cyclobutane Dipyrimidine Photolyase, subunit A, domain 3"/>
    <property type="match status" value="1"/>
</dbReference>
<dbReference type="PANTHER" id="PTHR38657:SF1">
    <property type="entry name" value="SLR1343 PROTEIN"/>
    <property type="match status" value="1"/>
</dbReference>
<dbReference type="EMBL" id="FUYL01000014">
    <property type="protein sequence ID" value="SKB86247.1"/>
    <property type="molecule type" value="Genomic_DNA"/>
</dbReference>
<gene>
    <name evidence="1" type="ORF">SAMN05660866_03636</name>
</gene>